<organism evidence="7 8">
    <name type="scientific">Butyrivibrio proteoclasticus</name>
    <dbReference type="NCBI Taxonomy" id="43305"/>
    <lineage>
        <taxon>Bacteria</taxon>
        <taxon>Bacillati</taxon>
        <taxon>Bacillota</taxon>
        <taxon>Clostridia</taxon>
        <taxon>Lachnospirales</taxon>
        <taxon>Lachnospiraceae</taxon>
        <taxon>Butyrivibrio</taxon>
    </lineage>
</organism>
<dbReference type="Gene3D" id="1.10.1200.10">
    <property type="entry name" value="ACP-like"/>
    <property type="match status" value="2"/>
</dbReference>
<dbReference type="SUPFAM" id="SSF56801">
    <property type="entry name" value="Acetyl-CoA synthetase-like"/>
    <property type="match status" value="1"/>
</dbReference>
<evidence type="ECO:0000256" key="1">
    <source>
        <dbReference type="ARBA" id="ARBA00001957"/>
    </source>
</evidence>
<dbReference type="GO" id="GO:0005737">
    <property type="term" value="C:cytoplasm"/>
    <property type="evidence" value="ECO:0007669"/>
    <property type="project" value="TreeGrafter"/>
</dbReference>
<dbReference type="GO" id="GO:0016874">
    <property type="term" value="F:ligase activity"/>
    <property type="evidence" value="ECO:0007669"/>
    <property type="project" value="UniProtKB-KW"/>
</dbReference>
<dbReference type="SUPFAM" id="SSF47336">
    <property type="entry name" value="ACP-like"/>
    <property type="match status" value="2"/>
</dbReference>
<keyword evidence="3" id="KW-0597">Phosphoprotein</keyword>
<feature type="domain" description="Carrier" evidence="6">
    <location>
        <begin position="56"/>
        <end position="131"/>
    </location>
</feature>
<dbReference type="GO" id="GO:0043041">
    <property type="term" value="P:amino acid activation for nonribosomal peptide biosynthetic process"/>
    <property type="evidence" value="ECO:0007669"/>
    <property type="project" value="TreeGrafter"/>
</dbReference>
<dbReference type="PANTHER" id="PTHR45527">
    <property type="entry name" value="NONRIBOSOMAL PEPTIDE SYNTHETASE"/>
    <property type="match status" value="1"/>
</dbReference>
<dbReference type="InterPro" id="IPR023213">
    <property type="entry name" value="CAT-like_dom_sf"/>
</dbReference>
<dbReference type="Gene3D" id="3.30.300.30">
    <property type="match status" value="1"/>
</dbReference>
<dbReference type="SUPFAM" id="SSF52777">
    <property type="entry name" value="CoA-dependent acyltransferases"/>
    <property type="match status" value="2"/>
</dbReference>
<keyword evidence="4" id="KW-0436">Ligase</keyword>
<dbReference type="Pfam" id="PF07993">
    <property type="entry name" value="NAD_binding_4"/>
    <property type="match status" value="1"/>
</dbReference>
<dbReference type="AlphaFoldDB" id="A0A1I5VES9"/>
<evidence type="ECO:0000256" key="5">
    <source>
        <dbReference type="ARBA" id="ARBA00023194"/>
    </source>
</evidence>
<dbReference type="InterPro" id="IPR045851">
    <property type="entry name" value="AMP-bd_C_sf"/>
</dbReference>
<name>A0A1I5VES9_9FIRM</name>
<sequence>NEIDIDALKAHLSSQLTAYMVPQAFVQLEEMPLTANGKIDKKALPDPGKEEEKVVLPETECQKAILEIIKKIIGEVPVGITTDLFAAGLSSLGCIRLCTMLAGEFGKNVTIAELFETKTVIDIEKLLETKEEGEEFELRKEYPLSMTQMGIFVESIHYKDSTIYNIPILYELSPEIDMNRLRLAIEKTLKAHPYLSMTLMVNEEGEVFAVRSDEIKVEISEGTVLPSDEELVRPFDLTLGEPLCRIGLFASNEGKYLFIDTHHIISDGESLSILMEDINRAYLGENVEAEQYTGYEAAVVEKKRRNSDKFEKAKEWHDRIFGNCKKVTLPPTEKATATDDDGNFVLTGRISANDIRAFCEKNRLGLNAFFTMAMGLSLKVCTGSENAVFASIYNGRNDSRLNRSIGMFVKTIPVSISPSPQMDISHAVGECQKMLLNAMSCDIFSFAEVCSTYGLSSDVLFAYQGDQTDDAILIGGKEAKEKELGLGAFKAKSPFGLDINLKDDKVVYEFEYDTEMYGKTTMERFYKLMEEVIQGLLTCRTVEDVLSLSEVKEFRAEQELVEKKDIPDTVKDSQGPKETAVAFEGSKQLEALTEQILEIFRKTLKKDDFHLDDNFFEYGGTSLLAAKVMMAIMVKDYPVVYQDIFNKPTPRQLSEHLFLKIKDQWNEETVQNQIDQTNEESVTVNEYAKALSHNLPQYLDNIKTEGLGTVLLTGATGFLGIHVLRQLIDSGTMKVYCLLRGGKIGAMRRLRESFFYYFDDLDEDYFGNRIVAIEGDITDAQSIKKLEEYDINTLINCAASVKHFADLEFLKNVNVYGVANLVDLCLKKDIRLVHISTVSVCGERDVGSNGETTLRENALDIGQQVESNGYVYSKYLAEKLILDAIEEKGLNAKIIRMGNLMSRYEDGEFQINFNTNNFMNTLKSYVVLGCFPVQDMDEEDEFSPIDEVARATVLLAGTNSEFTVFHAYNSHTIEMGDLVQALNDNDLKVDVVDEKEFNERLNRALMDERINRFVSPLVNYKTDNDENIIENDVDNKFTVKALYRLGFHWHITDNEYIENAIAMLKTLGFFDI</sequence>
<dbReference type="Proteomes" id="UP000182624">
    <property type="component" value="Unassembled WGS sequence"/>
</dbReference>
<gene>
    <name evidence="7" type="ORF">SAMN04487928_1171</name>
</gene>
<feature type="non-terminal residue" evidence="7">
    <location>
        <position position="1"/>
    </location>
</feature>
<keyword evidence="8" id="KW-1185">Reference proteome</keyword>
<dbReference type="GO" id="GO:0031177">
    <property type="term" value="F:phosphopantetheine binding"/>
    <property type="evidence" value="ECO:0007669"/>
    <property type="project" value="TreeGrafter"/>
</dbReference>
<dbReference type="Pfam" id="PF00550">
    <property type="entry name" value="PP-binding"/>
    <property type="match status" value="2"/>
</dbReference>
<dbReference type="Pfam" id="PF00668">
    <property type="entry name" value="Condensation"/>
    <property type="match status" value="1"/>
</dbReference>
<dbReference type="GO" id="GO:0017000">
    <property type="term" value="P:antibiotic biosynthetic process"/>
    <property type="evidence" value="ECO:0007669"/>
    <property type="project" value="UniProtKB-KW"/>
</dbReference>
<evidence type="ECO:0000256" key="2">
    <source>
        <dbReference type="ARBA" id="ARBA00022450"/>
    </source>
</evidence>
<dbReference type="Gene3D" id="3.40.50.720">
    <property type="entry name" value="NAD(P)-binding Rossmann-like Domain"/>
    <property type="match status" value="1"/>
</dbReference>
<accession>A0A1I5VES9</accession>
<dbReference type="InterPro" id="IPR001242">
    <property type="entry name" value="Condensation_dom"/>
</dbReference>
<evidence type="ECO:0000259" key="6">
    <source>
        <dbReference type="PROSITE" id="PS50075"/>
    </source>
</evidence>
<evidence type="ECO:0000313" key="8">
    <source>
        <dbReference type="Proteomes" id="UP000182624"/>
    </source>
</evidence>
<protein>
    <submittedName>
        <fullName evidence="7">Thioester reductase domain-containing protein</fullName>
    </submittedName>
</protein>
<dbReference type="PROSITE" id="PS00012">
    <property type="entry name" value="PHOSPHOPANTETHEINE"/>
    <property type="match status" value="1"/>
</dbReference>
<dbReference type="OrthoDB" id="9778383at2"/>
<feature type="domain" description="Carrier" evidence="6">
    <location>
        <begin position="587"/>
        <end position="661"/>
    </location>
</feature>
<reference evidence="8" key="1">
    <citation type="submission" date="2016-10" db="EMBL/GenBank/DDBJ databases">
        <authorList>
            <person name="Varghese N."/>
            <person name="Submissions S."/>
        </authorList>
    </citation>
    <scope>NUCLEOTIDE SEQUENCE [LARGE SCALE GENOMIC DNA]</scope>
    <source>
        <strain evidence="8">P18</strain>
    </source>
</reference>
<comment type="cofactor">
    <cofactor evidence="1">
        <name>pantetheine 4'-phosphate</name>
        <dbReference type="ChEBI" id="CHEBI:47942"/>
    </cofactor>
</comment>
<dbReference type="GO" id="GO:0008610">
    <property type="term" value="P:lipid biosynthetic process"/>
    <property type="evidence" value="ECO:0007669"/>
    <property type="project" value="UniProtKB-ARBA"/>
</dbReference>
<dbReference type="InterPro" id="IPR036291">
    <property type="entry name" value="NAD(P)-bd_dom_sf"/>
</dbReference>
<proteinExistence type="predicted"/>
<dbReference type="InterPro" id="IPR006162">
    <property type="entry name" value="Ppantetheine_attach_site"/>
</dbReference>
<dbReference type="EMBL" id="FOXO01000017">
    <property type="protein sequence ID" value="SFQ05983.1"/>
    <property type="molecule type" value="Genomic_DNA"/>
</dbReference>
<dbReference type="GO" id="GO:0044550">
    <property type="term" value="P:secondary metabolite biosynthetic process"/>
    <property type="evidence" value="ECO:0007669"/>
    <property type="project" value="TreeGrafter"/>
</dbReference>
<keyword evidence="2" id="KW-0596">Phosphopantetheine</keyword>
<dbReference type="InterPro" id="IPR036736">
    <property type="entry name" value="ACP-like_sf"/>
</dbReference>
<evidence type="ECO:0000313" key="7">
    <source>
        <dbReference type="EMBL" id="SFQ05983.1"/>
    </source>
</evidence>
<dbReference type="InterPro" id="IPR013120">
    <property type="entry name" value="FAR_NAD-bd"/>
</dbReference>
<dbReference type="PANTHER" id="PTHR45527:SF1">
    <property type="entry name" value="FATTY ACID SYNTHASE"/>
    <property type="match status" value="1"/>
</dbReference>
<dbReference type="InterPro" id="IPR009081">
    <property type="entry name" value="PP-bd_ACP"/>
</dbReference>
<dbReference type="RefSeq" id="WP_143087471.1">
    <property type="nucleotide sequence ID" value="NZ_FOXO01000017.1"/>
</dbReference>
<dbReference type="SUPFAM" id="SSF51735">
    <property type="entry name" value="NAD(P)-binding Rossmann-fold domains"/>
    <property type="match status" value="1"/>
</dbReference>
<evidence type="ECO:0000256" key="4">
    <source>
        <dbReference type="ARBA" id="ARBA00022598"/>
    </source>
</evidence>
<dbReference type="PROSITE" id="PS50075">
    <property type="entry name" value="CARRIER"/>
    <property type="match status" value="2"/>
</dbReference>
<keyword evidence="5" id="KW-0045">Antibiotic biosynthesis</keyword>
<dbReference type="Gene3D" id="3.30.559.30">
    <property type="entry name" value="Nonribosomal peptide synthetase, condensation domain"/>
    <property type="match status" value="1"/>
</dbReference>
<evidence type="ECO:0000256" key="3">
    <source>
        <dbReference type="ARBA" id="ARBA00022553"/>
    </source>
</evidence>
<dbReference type="Gene3D" id="3.30.559.10">
    <property type="entry name" value="Chloramphenicol acetyltransferase-like domain"/>
    <property type="match status" value="1"/>
</dbReference>